<evidence type="ECO:0000313" key="1">
    <source>
        <dbReference type="EMBL" id="EJX01800.1"/>
    </source>
</evidence>
<reference evidence="1" key="1">
    <citation type="journal article" date="2012" name="PLoS ONE">
        <title>Gene sets for utilization of primary and secondary nutrition supplies in the distal gut of endangered iberian lynx.</title>
        <authorList>
            <person name="Alcaide M."/>
            <person name="Messina E."/>
            <person name="Richter M."/>
            <person name="Bargiela R."/>
            <person name="Peplies J."/>
            <person name="Huws S.A."/>
            <person name="Newbold C.J."/>
            <person name="Golyshin P.N."/>
            <person name="Simon M.A."/>
            <person name="Lopez G."/>
            <person name="Yakimov M.M."/>
            <person name="Ferrer M."/>
        </authorList>
    </citation>
    <scope>NUCLEOTIDE SEQUENCE</scope>
</reference>
<protein>
    <submittedName>
        <fullName evidence="1">Uncharacterized protein</fullName>
    </submittedName>
</protein>
<name>J9GPA6_9ZZZZ</name>
<proteinExistence type="predicted"/>
<dbReference type="AlphaFoldDB" id="J9GPA6"/>
<comment type="caution">
    <text evidence="1">The sequence shown here is derived from an EMBL/GenBank/DDBJ whole genome shotgun (WGS) entry which is preliminary data.</text>
</comment>
<organism evidence="1">
    <name type="scientific">gut metagenome</name>
    <dbReference type="NCBI Taxonomy" id="749906"/>
    <lineage>
        <taxon>unclassified sequences</taxon>
        <taxon>metagenomes</taxon>
        <taxon>organismal metagenomes</taxon>
    </lineage>
</organism>
<accession>J9GPA6</accession>
<gene>
    <name evidence="1" type="ORF">EVA_10094</name>
</gene>
<dbReference type="EMBL" id="AMCI01002810">
    <property type="protein sequence ID" value="EJX01800.1"/>
    <property type="molecule type" value="Genomic_DNA"/>
</dbReference>
<sequence>MRLWPLRISMAFRWWKMPPRGWAHASTDRYWVRSVSMVYCRSMATR</sequence>